<keyword evidence="1" id="KW-0812">Transmembrane</keyword>
<protein>
    <submittedName>
        <fullName evidence="2">Uncharacterized protein</fullName>
    </submittedName>
</protein>
<sequence length="202" mass="22209">MATFAIVTQAQDDGELTKGFDLHGGNVGDTFKDTGYNALSSLALGPYPSAYSAVRSFAPIVAVGGDLEKRQSGCPSGYGSCGAVPPTSSARSPREDAATRISHTLAETSTAALTRHVPRMDAAAVPARLRPVVETDAVFMDALLEVMIVLAPPLTQPHARTARPAAVLAQSALAMWFWLWRLGLRWFWFWWLWWFWLRWFGR</sequence>
<dbReference type="EMBL" id="JAAAJA010000620">
    <property type="protein sequence ID" value="KAG0251094.1"/>
    <property type="molecule type" value="Genomic_DNA"/>
</dbReference>
<keyword evidence="3" id="KW-1185">Reference proteome</keyword>
<evidence type="ECO:0000256" key="1">
    <source>
        <dbReference type="SAM" id="Phobius"/>
    </source>
</evidence>
<keyword evidence="1" id="KW-1133">Transmembrane helix</keyword>
<accession>A0A9P6TXN7</accession>
<dbReference type="Proteomes" id="UP000726737">
    <property type="component" value="Unassembled WGS sequence"/>
</dbReference>
<dbReference type="OrthoDB" id="5854875at2759"/>
<comment type="caution">
    <text evidence="2">The sequence shown here is derived from an EMBL/GenBank/DDBJ whole genome shotgun (WGS) entry which is preliminary data.</text>
</comment>
<dbReference type="AlphaFoldDB" id="A0A9P6TXN7"/>
<evidence type="ECO:0000313" key="2">
    <source>
        <dbReference type="EMBL" id="KAG0251094.1"/>
    </source>
</evidence>
<reference evidence="2" key="1">
    <citation type="journal article" date="2020" name="Fungal Divers.">
        <title>Resolving the Mortierellaceae phylogeny through synthesis of multi-gene phylogenetics and phylogenomics.</title>
        <authorList>
            <person name="Vandepol N."/>
            <person name="Liber J."/>
            <person name="Desiro A."/>
            <person name="Na H."/>
            <person name="Kennedy M."/>
            <person name="Barry K."/>
            <person name="Grigoriev I.V."/>
            <person name="Miller A.N."/>
            <person name="O'Donnell K."/>
            <person name="Stajich J.E."/>
            <person name="Bonito G."/>
        </authorList>
    </citation>
    <scope>NUCLEOTIDE SEQUENCE</scope>
    <source>
        <strain evidence="2">KOD948</strain>
    </source>
</reference>
<proteinExistence type="predicted"/>
<evidence type="ECO:0000313" key="3">
    <source>
        <dbReference type="Proteomes" id="UP000726737"/>
    </source>
</evidence>
<name>A0A9P6TXN7_9FUNG</name>
<keyword evidence="1" id="KW-0472">Membrane</keyword>
<gene>
    <name evidence="2" type="ORF">BG011_007857</name>
</gene>
<feature type="transmembrane region" description="Helical" evidence="1">
    <location>
        <begin position="175"/>
        <end position="197"/>
    </location>
</feature>
<organism evidence="2 3">
    <name type="scientific">Mortierella polycephala</name>
    <dbReference type="NCBI Taxonomy" id="41804"/>
    <lineage>
        <taxon>Eukaryota</taxon>
        <taxon>Fungi</taxon>
        <taxon>Fungi incertae sedis</taxon>
        <taxon>Mucoromycota</taxon>
        <taxon>Mortierellomycotina</taxon>
        <taxon>Mortierellomycetes</taxon>
        <taxon>Mortierellales</taxon>
        <taxon>Mortierellaceae</taxon>
        <taxon>Mortierella</taxon>
    </lineage>
</organism>